<keyword evidence="2" id="KW-1185">Reference proteome</keyword>
<dbReference type="InterPro" id="IPR011990">
    <property type="entry name" value="TPR-like_helical_dom_sf"/>
</dbReference>
<gene>
    <name evidence="1" type="ORF">Mterra_02586</name>
</gene>
<accession>A0A399EFV7</accession>
<reference evidence="1 2" key="1">
    <citation type="submission" date="2018-08" db="EMBL/GenBank/DDBJ databases">
        <title>Meiothermus terrae DSM 26712 genome sequencing project.</title>
        <authorList>
            <person name="Da Costa M.S."/>
            <person name="Albuquerque L."/>
            <person name="Raposo P."/>
            <person name="Froufe H.J.C."/>
            <person name="Barroso C.S."/>
            <person name="Egas C."/>
        </authorList>
    </citation>
    <scope>NUCLEOTIDE SEQUENCE [LARGE SCALE GENOMIC DNA]</scope>
    <source>
        <strain evidence="1 2">DSM 26712</strain>
    </source>
</reference>
<organism evidence="1 2">
    <name type="scientific">Calidithermus terrae</name>
    <dbReference type="NCBI Taxonomy" id="1408545"/>
    <lineage>
        <taxon>Bacteria</taxon>
        <taxon>Thermotogati</taxon>
        <taxon>Deinococcota</taxon>
        <taxon>Deinococci</taxon>
        <taxon>Thermales</taxon>
        <taxon>Thermaceae</taxon>
        <taxon>Calidithermus</taxon>
    </lineage>
</organism>
<comment type="caution">
    <text evidence="1">The sequence shown here is derived from an EMBL/GenBank/DDBJ whole genome shotgun (WGS) entry which is preliminary data.</text>
</comment>
<dbReference type="InterPro" id="IPR036388">
    <property type="entry name" value="WH-like_DNA-bd_sf"/>
</dbReference>
<dbReference type="AlphaFoldDB" id="A0A399EFV7"/>
<dbReference type="Proteomes" id="UP000265715">
    <property type="component" value="Unassembled WGS sequence"/>
</dbReference>
<dbReference type="EMBL" id="QXDL01000114">
    <property type="protein sequence ID" value="RIH82626.1"/>
    <property type="molecule type" value="Genomic_DNA"/>
</dbReference>
<sequence>MHAQGLHHKLLALLERLPKAIREQEECLFWRLAASVRVGRHRLVREEVEVYLNERAAPELRALYAGTLAPIDRFVPLVQEAVEARRTPFTLYQLGKALEVQDPEAAEEVLRKALALAEEEGEPYEVVRNAEGLGVALLGLGKYVEGARILDWALHEADKIPLGDVYRRLALLNNWGYARVLVGELKGLERLCEAEHSLASAGGIPDLSRLMRSTLAALCLARGEGDRALEYAAANWEAASRPRRGPEGNNLVRALLEVGQFERAKEVGEAAYSLARGTHPVYERRGLLAYGMALALKDPRRALPLLEQSVNAMGSPLLAYRQAQAMLYLANAHLHLGDEEQARATLERAAPRLAELSDSGLRALAGPPEAFDRLRSLIRGGERVELRLLGKAEVWMGSRRIPLPLRRLEILALLAMYPQGLTAERLILLLQGDEGNLSTLKAHVSCLRESVPVGTRPYRITVPFESDWGKVSQLIRQGNLREALALYGGSLLPSSEAPGIVSARAELEEMLRRAVLAARDPELLMLLAERVEDDLELWEALLEVLLPQDPARPRAEACAAQIRRSYGL</sequence>
<evidence type="ECO:0000313" key="1">
    <source>
        <dbReference type="EMBL" id="RIH82626.1"/>
    </source>
</evidence>
<dbReference type="Gene3D" id="1.25.40.10">
    <property type="entry name" value="Tetratricopeptide repeat domain"/>
    <property type="match status" value="2"/>
</dbReference>
<dbReference type="Gene3D" id="1.10.10.10">
    <property type="entry name" value="Winged helix-like DNA-binding domain superfamily/Winged helix DNA-binding domain"/>
    <property type="match status" value="1"/>
</dbReference>
<evidence type="ECO:0000313" key="2">
    <source>
        <dbReference type="Proteomes" id="UP000265715"/>
    </source>
</evidence>
<name>A0A399EFV7_9DEIN</name>
<protein>
    <submittedName>
        <fullName evidence="1">Tetratricopeptide repeat protein</fullName>
    </submittedName>
</protein>
<proteinExistence type="predicted"/>
<dbReference type="SUPFAM" id="SSF48452">
    <property type="entry name" value="TPR-like"/>
    <property type="match status" value="2"/>
</dbReference>